<dbReference type="InterPro" id="IPR001206">
    <property type="entry name" value="Diacylglycerol_kinase_cat_dom"/>
</dbReference>
<dbReference type="GO" id="GO:0016301">
    <property type="term" value="F:kinase activity"/>
    <property type="evidence" value="ECO:0007669"/>
    <property type="project" value="UniProtKB-KW"/>
</dbReference>
<dbReference type="OrthoDB" id="9786026at2"/>
<dbReference type="InterPro" id="IPR017438">
    <property type="entry name" value="ATP-NAD_kinase_N"/>
</dbReference>
<keyword evidence="5" id="KW-0547">Nucleotide-binding</keyword>
<protein>
    <submittedName>
        <fullName evidence="12">Lipid kinase, YegS/Rv2252/BmrU family</fullName>
    </submittedName>
</protein>
<sequence length="306" mass="34459">MIIFIVNPAAGHGRGKRIYTKIKKSTIYQEVQSKVYFTEYPNHAEELATEISKQNLENLIAVVVIGGDGTLHEVMNGIDPLINVAFIPGGSGNDFARGSKIKGNPIEILRRVIEEHSTDYWLGKYSIEGDKPRQFVNSIGFGFDAAIADQANRAVYKKLLNKLHIGTVSYVFALIQVLFHFKPFHAELVLDGKKYIIDDCWMVTITNHAYYGGGMKIIPTAKIQPNNFSVLIVDKISKWKILGLFLTVFSGKHVSFKEVNVYQAKDIMFRAQRDVSYQVDGQTFKGKQGYVTKHQENVRILGTINK</sequence>
<dbReference type="Pfam" id="PF19279">
    <property type="entry name" value="YegS_C"/>
    <property type="match status" value="1"/>
</dbReference>
<keyword evidence="8" id="KW-0443">Lipid metabolism</keyword>
<evidence type="ECO:0000256" key="8">
    <source>
        <dbReference type="ARBA" id="ARBA00023098"/>
    </source>
</evidence>
<dbReference type="SMART" id="SM00046">
    <property type="entry name" value="DAGKc"/>
    <property type="match status" value="1"/>
</dbReference>
<accession>A0A1M5EMM6</accession>
<dbReference type="Proteomes" id="UP000183988">
    <property type="component" value="Unassembled WGS sequence"/>
</dbReference>
<evidence type="ECO:0000313" key="13">
    <source>
        <dbReference type="Proteomes" id="UP000183988"/>
    </source>
</evidence>
<dbReference type="PANTHER" id="PTHR12358:SF54">
    <property type="entry name" value="SPHINGOSINE KINASE RELATED PROTEIN"/>
    <property type="match status" value="1"/>
</dbReference>
<reference evidence="12 13" key="1">
    <citation type="submission" date="2016-11" db="EMBL/GenBank/DDBJ databases">
        <authorList>
            <person name="Jaros S."/>
            <person name="Januszkiewicz K."/>
            <person name="Wedrychowicz H."/>
        </authorList>
    </citation>
    <scope>NUCLEOTIDE SEQUENCE [LARGE SCALE GENOMIC DNA]</scope>
    <source>
        <strain evidence="12 13">IBRC-M 10683</strain>
    </source>
</reference>
<feature type="domain" description="DAGKc" evidence="11">
    <location>
        <begin position="1"/>
        <end position="129"/>
    </location>
</feature>
<evidence type="ECO:0000256" key="1">
    <source>
        <dbReference type="ARBA" id="ARBA00001946"/>
    </source>
</evidence>
<dbReference type="AlphaFoldDB" id="A0A1M5EMM6"/>
<dbReference type="EMBL" id="FQVW01000005">
    <property type="protein sequence ID" value="SHF80533.1"/>
    <property type="molecule type" value="Genomic_DNA"/>
</dbReference>
<evidence type="ECO:0000256" key="5">
    <source>
        <dbReference type="ARBA" id="ARBA00022741"/>
    </source>
</evidence>
<organism evidence="12 13">
    <name type="scientific">Ornithinibacillus halophilus</name>
    <dbReference type="NCBI Taxonomy" id="930117"/>
    <lineage>
        <taxon>Bacteria</taxon>
        <taxon>Bacillati</taxon>
        <taxon>Bacillota</taxon>
        <taxon>Bacilli</taxon>
        <taxon>Bacillales</taxon>
        <taxon>Bacillaceae</taxon>
        <taxon>Ornithinibacillus</taxon>
    </lineage>
</organism>
<keyword evidence="3" id="KW-0444">Lipid biosynthesis</keyword>
<evidence type="ECO:0000256" key="6">
    <source>
        <dbReference type="ARBA" id="ARBA00022777"/>
    </source>
</evidence>
<evidence type="ECO:0000256" key="10">
    <source>
        <dbReference type="ARBA" id="ARBA00023264"/>
    </source>
</evidence>
<comment type="cofactor">
    <cofactor evidence="1">
        <name>Mg(2+)</name>
        <dbReference type="ChEBI" id="CHEBI:18420"/>
    </cofactor>
</comment>
<evidence type="ECO:0000256" key="4">
    <source>
        <dbReference type="ARBA" id="ARBA00022679"/>
    </source>
</evidence>
<dbReference type="PROSITE" id="PS50146">
    <property type="entry name" value="DAGK"/>
    <property type="match status" value="1"/>
</dbReference>
<dbReference type="STRING" id="930117.SAMN05216225_100588"/>
<name>A0A1M5EMM6_9BACI</name>
<keyword evidence="4" id="KW-0808">Transferase</keyword>
<dbReference type="InterPro" id="IPR005218">
    <property type="entry name" value="Diacylglycerol/lipid_kinase"/>
</dbReference>
<dbReference type="Gene3D" id="3.40.50.10330">
    <property type="entry name" value="Probable inorganic polyphosphate/atp-NAD kinase, domain 1"/>
    <property type="match status" value="1"/>
</dbReference>
<proteinExistence type="inferred from homology"/>
<dbReference type="PANTHER" id="PTHR12358">
    <property type="entry name" value="SPHINGOSINE KINASE"/>
    <property type="match status" value="1"/>
</dbReference>
<keyword evidence="9" id="KW-0594">Phospholipid biosynthesis</keyword>
<dbReference type="InterPro" id="IPR050187">
    <property type="entry name" value="Lipid_Phosphate_FormReg"/>
</dbReference>
<dbReference type="GO" id="GO:0008654">
    <property type="term" value="P:phospholipid biosynthetic process"/>
    <property type="evidence" value="ECO:0007669"/>
    <property type="project" value="UniProtKB-KW"/>
</dbReference>
<dbReference type="InterPro" id="IPR016064">
    <property type="entry name" value="NAD/diacylglycerol_kinase_sf"/>
</dbReference>
<dbReference type="RefSeq" id="WP_072888498.1">
    <property type="nucleotide sequence ID" value="NZ_FQVW01000005.1"/>
</dbReference>
<evidence type="ECO:0000256" key="7">
    <source>
        <dbReference type="ARBA" id="ARBA00022840"/>
    </source>
</evidence>
<dbReference type="SUPFAM" id="SSF111331">
    <property type="entry name" value="NAD kinase/diacylglycerol kinase-like"/>
    <property type="match status" value="1"/>
</dbReference>
<dbReference type="Gene3D" id="2.60.200.40">
    <property type="match status" value="1"/>
</dbReference>
<evidence type="ECO:0000256" key="9">
    <source>
        <dbReference type="ARBA" id="ARBA00023209"/>
    </source>
</evidence>
<evidence type="ECO:0000256" key="2">
    <source>
        <dbReference type="ARBA" id="ARBA00005983"/>
    </source>
</evidence>
<dbReference type="InterPro" id="IPR045540">
    <property type="entry name" value="YegS/DAGK_C"/>
</dbReference>
<evidence type="ECO:0000256" key="3">
    <source>
        <dbReference type="ARBA" id="ARBA00022516"/>
    </source>
</evidence>
<comment type="similarity">
    <text evidence="2">Belongs to the diacylglycerol/lipid kinase family.</text>
</comment>
<gene>
    <name evidence="12" type="ORF">SAMN05216225_100588</name>
</gene>
<keyword evidence="6 12" id="KW-0418">Kinase</keyword>
<dbReference type="GO" id="GO:0005524">
    <property type="term" value="F:ATP binding"/>
    <property type="evidence" value="ECO:0007669"/>
    <property type="project" value="UniProtKB-KW"/>
</dbReference>
<keyword evidence="7" id="KW-0067">ATP-binding</keyword>
<dbReference type="Pfam" id="PF00781">
    <property type="entry name" value="DAGK_cat"/>
    <property type="match status" value="1"/>
</dbReference>
<keyword evidence="10" id="KW-1208">Phospholipid metabolism</keyword>
<evidence type="ECO:0000313" key="12">
    <source>
        <dbReference type="EMBL" id="SHF80533.1"/>
    </source>
</evidence>
<evidence type="ECO:0000259" key="11">
    <source>
        <dbReference type="PROSITE" id="PS50146"/>
    </source>
</evidence>
<keyword evidence="13" id="KW-1185">Reference proteome</keyword>
<dbReference type="NCBIfam" id="TIGR00147">
    <property type="entry name" value="YegS/Rv2252/BmrU family lipid kinase"/>
    <property type="match status" value="1"/>
</dbReference>